<dbReference type="InterPro" id="IPR025272">
    <property type="entry name" value="SocA_Panacea"/>
</dbReference>
<evidence type="ECO:0000259" key="1">
    <source>
        <dbReference type="Pfam" id="PF13274"/>
    </source>
</evidence>
<dbReference type="Pfam" id="PF13274">
    <property type="entry name" value="SocA_Panacea"/>
    <property type="match status" value="1"/>
</dbReference>
<evidence type="ECO:0000313" key="2">
    <source>
        <dbReference type="EMBL" id="MDR7354449.1"/>
    </source>
</evidence>
<proteinExistence type="predicted"/>
<keyword evidence="3" id="KW-1185">Reference proteome</keyword>
<accession>A0ABU2B8Y0</accession>
<dbReference type="Proteomes" id="UP001183619">
    <property type="component" value="Unassembled WGS sequence"/>
</dbReference>
<protein>
    <submittedName>
        <fullName evidence="2">Phage-associated protein</fullName>
    </submittedName>
</protein>
<name>A0ABU2B8Y0_9CORY</name>
<evidence type="ECO:0000313" key="3">
    <source>
        <dbReference type="Proteomes" id="UP001183619"/>
    </source>
</evidence>
<comment type="caution">
    <text evidence="2">The sequence shown here is derived from an EMBL/GenBank/DDBJ whole genome shotgun (WGS) entry which is preliminary data.</text>
</comment>
<reference evidence="2 3" key="1">
    <citation type="submission" date="2023-07" db="EMBL/GenBank/DDBJ databases">
        <title>Sequencing the genomes of 1000 actinobacteria strains.</title>
        <authorList>
            <person name="Klenk H.-P."/>
        </authorList>
    </citation>
    <scope>NUCLEOTIDE SEQUENCE [LARGE SCALE GENOMIC DNA]</scope>
    <source>
        <strain evidence="2 3">DSM 44508</strain>
    </source>
</reference>
<organism evidence="2 3">
    <name type="scientific">Corynebacterium felinum</name>
    <dbReference type="NCBI Taxonomy" id="131318"/>
    <lineage>
        <taxon>Bacteria</taxon>
        <taxon>Bacillati</taxon>
        <taxon>Actinomycetota</taxon>
        <taxon>Actinomycetes</taxon>
        <taxon>Mycobacteriales</taxon>
        <taxon>Corynebacteriaceae</taxon>
        <taxon>Corynebacterium</taxon>
    </lineage>
</organism>
<gene>
    <name evidence="2" type="ORF">J2S37_000987</name>
</gene>
<sequence>MTTNAPTQEVTICDAAAYILEQFDGSLSTMKLQKLLYFSQGWALALMRRPLFNTEFEAWKWGPVSYDLYLKHKGEYEVNQIPGGDAAKILGDDRILIDAVVKNYGGLSGMQLGDLTHQPNTPWTRVRNEHGIPKGQGCRIVIPNQKIEQYFIEALSVERIQSEIAC</sequence>
<dbReference type="EMBL" id="JAVDYF010000001">
    <property type="protein sequence ID" value="MDR7354449.1"/>
    <property type="molecule type" value="Genomic_DNA"/>
</dbReference>
<feature type="domain" description="Antitoxin SocA-like Panacea" evidence="1">
    <location>
        <begin position="32"/>
        <end position="123"/>
    </location>
</feature>
<dbReference type="RefSeq" id="WP_277104051.1">
    <property type="nucleotide sequence ID" value="NZ_BAAAJS010000035.1"/>
</dbReference>